<proteinExistence type="predicted"/>
<evidence type="ECO:0000256" key="1">
    <source>
        <dbReference type="ARBA" id="ARBA00035885"/>
    </source>
</evidence>
<accession>A0AAW9IHF0</accession>
<dbReference type="SUPFAM" id="SSF52949">
    <property type="entry name" value="Macro domain-like"/>
    <property type="match status" value="1"/>
</dbReference>
<comment type="catalytic activity">
    <reaction evidence="1">
        <text>an N-(ADP-alpha-D-ribosyl)-thymidine in DNA + H2O = a thymidine in DNA + ADP-D-ribose</text>
        <dbReference type="Rhea" id="RHEA:71655"/>
        <dbReference type="Rhea" id="RHEA-COMP:13556"/>
        <dbReference type="Rhea" id="RHEA-COMP:18051"/>
        <dbReference type="ChEBI" id="CHEBI:15377"/>
        <dbReference type="ChEBI" id="CHEBI:57967"/>
        <dbReference type="ChEBI" id="CHEBI:137386"/>
        <dbReference type="ChEBI" id="CHEBI:191199"/>
    </reaction>
    <physiologicalReaction direction="left-to-right" evidence="1">
        <dbReference type="Rhea" id="RHEA:71656"/>
    </physiologicalReaction>
</comment>
<dbReference type="SMART" id="SM00506">
    <property type="entry name" value="A1pp"/>
    <property type="match status" value="1"/>
</dbReference>
<dbReference type="RefSeq" id="WP_322381782.1">
    <property type="nucleotide sequence ID" value="NZ_WNVJ01000005.1"/>
</dbReference>
<comment type="caution">
    <text evidence="3">The sequence shown here is derived from an EMBL/GenBank/DDBJ whole genome shotgun (WGS) entry which is preliminary data.</text>
</comment>
<dbReference type="Gene3D" id="3.40.220.10">
    <property type="entry name" value="Leucine Aminopeptidase, subunit E, domain 1"/>
    <property type="match status" value="1"/>
</dbReference>
<dbReference type="GO" id="GO:0140291">
    <property type="term" value="P:peptidyl-glutamate ADP-deribosylation"/>
    <property type="evidence" value="ECO:0007669"/>
    <property type="project" value="TreeGrafter"/>
</dbReference>
<dbReference type="PANTHER" id="PTHR12521">
    <property type="entry name" value="PROTEIN C6ORF130"/>
    <property type="match status" value="1"/>
</dbReference>
<evidence type="ECO:0000259" key="2">
    <source>
        <dbReference type="PROSITE" id="PS51154"/>
    </source>
</evidence>
<protein>
    <submittedName>
        <fullName evidence="3">Appr-1-p processing protein</fullName>
    </submittedName>
</protein>
<dbReference type="Proteomes" id="UP001292368">
    <property type="component" value="Unassembled WGS sequence"/>
</dbReference>
<dbReference type="InterPro" id="IPR050892">
    <property type="entry name" value="ADP-ribose_metab_enzymes"/>
</dbReference>
<dbReference type="PROSITE" id="PS51154">
    <property type="entry name" value="MACRO"/>
    <property type="match status" value="1"/>
</dbReference>
<organism evidence="3 4">
    <name type="scientific">Clostridium perfringens</name>
    <dbReference type="NCBI Taxonomy" id="1502"/>
    <lineage>
        <taxon>Bacteria</taxon>
        <taxon>Bacillati</taxon>
        <taxon>Bacillota</taxon>
        <taxon>Clostridia</taxon>
        <taxon>Eubacteriales</taxon>
        <taxon>Clostridiaceae</taxon>
        <taxon>Clostridium</taxon>
    </lineage>
</organism>
<reference evidence="3" key="1">
    <citation type="submission" date="2019-11" db="EMBL/GenBank/DDBJ databases">
        <title>Characterization of Clostridium perfringens isolates from swine manure treated agricultural soils.</title>
        <authorList>
            <person name="Wushke S.T."/>
        </authorList>
    </citation>
    <scope>NUCLEOTIDE SEQUENCE</scope>
    <source>
        <strain evidence="3">V2</strain>
    </source>
</reference>
<dbReference type="InterPro" id="IPR002589">
    <property type="entry name" value="Macro_dom"/>
</dbReference>
<dbReference type="EMBL" id="WNVM01000004">
    <property type="protein sequence ID" value="MDZ5009004.1"/>
    <property type="molecule type" value="Genomic_DNA"/>
</dbReference>
<dbReference type="PANTHER" id="PTHR12521:SF0">
    <property type="entry name" value="ADP-RIBOSE GLYCOHYDROLASE OARD1"/>
    <property type="match status" value="1"/>
</dbReference>
<evidence type="ECO:0000313" key="4">
    <source>
        <dbReference type="Proteomes" id="UP001292368"/>
    </source>
</evidence>
<feature type="domain" description="Macro" evidence="2">
    <location>
        <begin position="1"/>
        <end position="150"/>
    </location>
</feature>
<gene>
    <name evidence="3" type="ORF">GNF77_08710</name>
</gene>
<dbReference type="CDD" id="cd02901">
    <property type="entry name" value="Macro_Poa1p-like"/>
    <property type="match status" value="1"/>
</dbReference>
<dbReference type="Pfam" id="PF01661">
    <property type="entry name" value="Macro"/>
    <property type="match status" value="1"/>
</dbReference>
<sequence length="339" mass="39244">MLIYTTGDLLKSNAKALVNTVNCEGYMGKGIAYQFKMKYPRNNEDYVKACKNGSLTVGKMHYFNEDGKIIINFPTKNKWRAKSKIEYIESGLNALVKLIFQLNITSIAIPPLGSGNGGLIWADVKALIEKKFELLPEYIKVFIYEPSQNYKAIPKEEPKLSMSALVLMEIKEYLNKFDTLRLQKTAYFMNLFLGEQYFRFKREKYGPYDNSIAIISRKIREFQDYHNVKDTKIAYDILYKKLVSRNIDNKLSELELDIKKASNYVNSIESNHDLECLATILFLIQENTFLSEEEILIEFKSWSEDKAKRFSDNDILNGINRLLMDNIIAPNLTGYTLNL</sequence>
<name>A0AAW9IHF0_CLOPF</name>
<dbReference type="InterPro" id="IPR043472">
    <property type="entry name" value="Macro_dom-like"/>
</dbReference>
<evidence type="ECO:0000313" key="3">
    <source>
        <dbReference type="EMBL" id="MDZ5009004.1"/>
    </source>
</evidence>
<dbReference type="AlphaFoldDB" id="A0AAW9IHF0"/>